<evidence type="ECO:0000313" key="3">
    <source>
        <dbReference type="Proteomes" id="UP001409291"/>
    </source>
</evidence>
<feature type="transmembrane region" description="Helical" evidence="1">
    <location>
        <begin position="361"/>
        <end position="387"/>
    </location>
</feature>
<keyword evidence="1" id="KW-1133">Transmembrane helix</keyword>
<name>A0ABV0BS21_9SPHI</name>
<dbReference type="Proteomes" id="UP001409291">
    <property type="component" value="Unassembled WGS sequence"/>
</dbReference>
<dbReference type="EMBL" id="JBDJNQ010000004">
    <property type="protein sequence ID" value="MEN5377594.1"/>
    <property type="molecule type" value="Genomic_DNA"/>
</dbReference>
<gene>
    <name evidence="2" type="ORF">ABE541_10005</name>
</gene>
<evidence type="ECO:0000313" key="2">
    <source>
        <dbReference type="EMBL" id="MEN5377594.1"/>
    </source>
</evidence>
<accession>A0ABV0BS21</accession>
<evidence type="ECO:0008006" key="4">
    <source>
        <dbReference type="Google" id="ProtNLM"/>
    </source>
</evidence>
<keyword evidence="1" id="KW-0812">Transmembrane</keyword>
<proteinExistence type="predicted"/>
<keyword evidence="3" id="KW-1185">Reference proteome</keyword>
<evidence type="ECO:0000256" key="1">
    <source>
        <dbReference type="SAM" id="Phobius"/>
    </source>
</evidence>
<comment type="caution">
    <text evidence="2">The sequence shown here is derived from an EMBL/GenBank/DDBJ whole genome shotgun (WGS) entry which is preliminary data.</text>
</comment>
<sequence>MIFVKVFPKPEYILWTSLGERIGEKKNDYVVITKIQRVNLDGEYSNEYVGLNSKNNEIYWSDGPDYAAILHSVGLPEIKSVKEDRLKLQTRTYILKYQDTLKVVYAEGFVFEDLDARSQANTYINSINEDRFVSHEIIDNVNEYYSGTYQNQEDYFQTFEYYNEYLSRKKKTSTILNILTICFVILIGLGFFLINRSNIQEYYYQFDQKFTSSKLNNEYIGESFSVNGSEPQKLTFQGISDVNVPNVHLRIKLINELTNQIQETALLQHHYNEVNHACGISVSFCKVEPGTYHMVFETYSTNKNVASVYLNEDYKITFGGVDYWGLIITYVLLVLLVLWIRNSLLGLGKDSLMFVNKEINYLAVLNYKGFGSWFVILFGLSLGLQYYNKYIKTCTTSYQVNTVEDNTYTGSRYHYYRPTYSDYGSSHK</sequence>
<reference evidence="2 3" key="1">
    <citation type="submission" date="2024-04" db="EMBL/GenBank/DDBJ databases">
        <title>WGS of bacteria from Torrens River.</title>
        <authorList>
            <person name="Wyrsch E.R."/>
            <person name="Drigo B."/>
        </authorList>
    </citation>
    <scope>NUCLEOTIDE SEQUENCE [LARGE SCALE GENOMIC DNA]</scope>
    <source>
        <strain evidence="2 3">TWI391</strain>
    </source>
</reference>
<dbReference type="RefSeq" id="WP_346581192.1">
    <property type="nucleotide sequence ID" value="NZ_JBDJNQ010000004.1"/>
</dbReference>
<feature type="transmembrane region" description="Helical" evidence="1">
    <location>
        <begin position="323"/>
        <end position="340"/>
    </location>
</feature>
<feature type="transmembrane region" description="Helical" evidence="1">
    <location>
        <begin position="175"/>
        <end position="194"/>
    </location>
</feature>
<protein>
    <recommendedName>
        <fullName evidence="4">DUF4178 domain-containing protein</fullName>
    </recommendedName>
</protein>
<organism evidence="2 3">
    <name type="scientific">Sphingobacterium kitahiroshimense</name>
    <dbReference type="NCBI Taxonomy" id="470446"/>
    <lineage>
        <taxon>Bacteria</taxon>
        <taxon>Pseudomonadati</taxon>
        <taxon>Bacteroidota</taxon>
        <taxon>Sphingobacteriia</taxon>
        <taxon>Sphingobacteriales</taxon>
        <taxon>Sphingobacteriaceae</taxon>
        <taxon>Sphingobacterium</taxon>
    </lineage>
</organism>
<keyword evidence="1" id="KW-0472">Membrane</keyword>